<evidence type="ECO:0000313" key="2">
    <source>
        <dbReference type="Proteomes" id="UP000276133"/>
    </source>
</evidence>
<sequence length="138" mass="15968">VFTYGPYKPMVLNEIMGHVTIVEKRLKISFKNCKLSHKLKYLDNNPFFILIKLYKILNAWVVRQYLKVWTAKSAVRFGRTGRLDVSVGWDGRVGAANRLERPRRVLLKSKNELDNQICLLSLNFMFLIDGLIVLIGLS</sequence>
<dbReference type="EMBL" id="REGN01002717">
    <property type="protein sequence ID" value="RNA26544.1"/>
    <property type="molecule type" value="Genomic_DNA"/>
</dbReference>
<protein>
    <submittedName>
        <fullName evidence="1">Uncharacterized protein</fullName>
    </submittedName>
</protein>
<dbReference type="AlphaFoldDB" id="A0A3M7RSL1"/>
<dbReference type="Proteomes" id="UP000276133">
    <property type="component" value="Unassembled WGS sequence"/>
</dbReference>
<evidence type="ECO:0000313" key="1">
    <source>
        <dbReference type="EMBL" id="RNA26544.1"/>
    </source>
</evidence>
<comment type="caution">
    <text evidence="1">The sequence shown here is derived from an EMBL/GenBank/DDBJ whole genome shotgun (WGS) entry which is preliminary data.</text>
</comment>
<organism evidence="1 2">
    <name type="scientific">Brachionus plicatilis</name>
    <name type="common">Marine rotifer</name>
    <name type="synonym">Brachionus muelleri</name>
    <dbReference type="NCBI Taxonomy" id="10195"/>
    <lineage>
        <taxon>Eukaryota</taxon>
        <taxon>Metazoa</taxon>
        <taxon>Spiralia</taxon>
        <taxon>Gnathifera</taxon>
        <taxon>Rotifera</taxon>
        <taxon>Eurotatoria</taxon>
        <taxon>Monogononta</taxon>
        <taxon>Pseudotrocha</taxon>
        <taxon>Ploima</taxon>
        <taxon>Brachionidae</taxon>
        <taxon>Brachionus</taxon>
    </lineage>
</organism>
<proteinExistence type="predicted"/>
<name>A0A3M7RSL1_BRAPC</name>
<reference evidence="1 2" key="1">
    <citation type="journal article" date="2018" name="Sci. Rep.">
        <title>Genomic signatures of local adaptation to the degree of environmental predictability in rotifers.</title>
        <authorList>
            <person name="Franch-Gras L."/>
            <person name="Hahn C."/>
            <person name="Garcia-Roger E.M."/>
            <person name="Carmona M.J."/>
            <person name="Serra M."/>
            <person name="Gomez A."/>
        </authorList>
    </citation>
    <scope>NUCLEOTIDE SEQUENCE [LARGE SCALE GENOMIC DNA]</scope>
    <source>
        <strain evidence="1">HYR1</strain>
    </source>
</reference>
<gene>
    <name evidence="1" type="ORF">BpHYR1_025463</name>
</gene>
<keyword evidence="2" id="KW-1185">Reference proteome</keyword>
<feature type="non-terminal residue" evidence="1">
    <location>
        <position position="1"/>
    </location>
</feature>
<accession>A0A3M7RSL1</accession>